<dbReference type="RefSeq" id="WP_066767646.1">
    <property type="nucleotide sequence ID" value="NZ_CP013244.1"/>
</dbReference>
<proteinExistence type="predicted"/>
<evidence type="ECO:0000313" key="2">
    <source>
        <dbReference type="Proteomes" id="UP000092498"/>
    </source>
</evidence>
<dbReference type="AlphaFoldDB" id="A0A1B1AEI0"/>
<dbReference type="InParanoid" id="A0A1B1AEI0"/>
<dbReference type="STRING" id="1759059.ATE48_02955"/>
<organism evidence="1 2">
    <name type="scientific">Candidatus Viadribacter manganicus</name>
    <dbReference type="NCBI Taxonomy" id="1759059"/>
    <lineage>
        <taxon>Bacteria</taxon>
        <taxon>Pseudomonadati</taxon>
        <taxon>Pseudomonadota</taxon>
        <taxon>Alphaproteobacteria</taxon>
        <taxon>Hyphomonadales</taxon>
        <taxon>Hyphomonadaceae</taxon>
        <taxon>Candidatus Viadribacter</taxon>
    </lineage>
</organism>
<dbReference type="KEGG" id="cbot:ATE48_02955"/>
<dbReference type="EMBL" id="CP013244">
    <property type="protein sequence ID" value="ANP44955.1"/>
    <property type="molecule type" value="Genomic_DNA"/>
</dbReference>
<protein>
    <submittedName>
        <fullName evidence="1">Uncharacterized protein</fullName>
    </submittedName>
</protein>
<reference evidence="1 2" key="1">
    <citation type="submission" date="2015-11" db="EMBL/GenBank/DDBJ databases">
        <title>Whole-Genome Sequence of Candidatus Oderbacter manganicum from the National Park Lower Oder Valley, Germany.</title>
        <authorList>
            <person name="Braun B."/>
            <person name="Liere K."/>
            <person name="Szewzyk U."/>
        </authorList>
    </citation>
    <scope>NUCLEOTIDE SEQUENCE [LARGE SCALE GENOMIC DNA]</scope>
    <source>
        <strain evidence="1 2">OTSz_A_272</strain>
    </source>
</reference>
<keyword evidence="2" id="KW-1185">Reference proteome</keyword>
<gene>
    <name evidence="1" type="ORF">ATE48_02955</name>
</gene>
<name>A0A1B1AEI0_9PROT</name>
<dbReference type="Proteomes" id="UP000092498">
    <property type="component" value="Chromosome"/>
</dbReference>
<evidence type="ECO:0000313" key="1">
    <source>
        <dbReference type="EMBL" id="ANP44955.1"/>
    </source>
</evidence>
<accession>A0A1B1AEI0</accession>
<sequence>MKPRDKLLAGLGLGATALLCAYTAHFIYAIVVAVFFTVSPEAQSQGNWWLANGLSTSIETALGDDAPATLANNCSPPMEGLAPAPECIFVRGASGGPGCKISACWPLSPRPHANRASTSARAAAFEPFPAPFACT</sequence>